<keyword evidence="4" id="KW-1185">Reference proteome</keyword>
<feature type="transmembrane region" description="Helical" evidence="1">
    <location>
        <begin position="108"/>
        <end position="125"/>
    </location>
</feature>
<keyword evidence="1" id="KW-0472">Membrane</keyword>
<accession>A0A7G6E4V3</accession>
<reference evidence="3 4" key="1">
    <citation type="journal article" date="2019" name="Front. Microbiol.">
        <title>Thermoanaerosceptrum fracticalcis gen. nov. sp. nov., a Novel Fumarate-Fermenting Microorganism From a Deep Fractured Carbonate Aquifer of the US Great Basin.</title>
        <authorList>
            <person name="Hamilton-Brehm S.D."/>
            <person name="Stewart L.E."/>
            <person name="Zavarin M."/>
            <person name="Caldwell M."/>
            <person name="Lawson P.A."/>
            <person name="Onstott T.C."/>
            <person name="Grzymski J."/>
            <person name="Neveux I."/>
            <person name="Lollar B.S."/>
            <person name="Russell C.E."/>
            <person name="Moser D.P."/>
        </authorList>
    </citation>
    <scope>NUCLEOTIDE SEQUENCE [LARGE SCALE GENOMIC DNA]</scope>
    <source>
        <strain evidence="3 4">DRI-13</strain>
    </source>
</reference>
<evidence type="ECO:0000313" key="3">
    <source>
        <dbReference type="EMBL" id="QNB47107.1"/>
    </source>
</evidence>
<feature type="transmembrane region" description="Helical" evidence="1">
    <location>
        <begin position="30"/>
        <end position="55"/>
    </location>
</feature>
<evidence type="ECO:0000256" key="1">
    <source>
        <dbReference type="SAM" id="Phobius"/>
    </source>
</evidence>
<keyword evidence="1" id="KW-1133">Transmembrane helix</keyword>
<sequence length="169" mass="19252">MVGAMNKEVNNSAHNEGPVNNGKKIWLMPLLLLLWISIMFSFSNIPGLLTLPILMKLNILPEIKNPQLAKELEYVLRKSAHIMEYAVLFIIVFLTIKTLVAKESTARGLAKSMLFSLLFCFLFAISDEFHQTLVPNRTGKLFDVIIDLFGVFWGQVVILLYVIWRRQGS</sequence>
<dbReference type="KEGG" id="tfr:BR63_12790"/>
<gene>
    <name evidence="3" type="ORF">BR63_12790</name>
</gene>
<dbReference type="EMBL" id="CP045798">
    <property type="protein sequence ID" value="QNB47107.1"/>
    <property type="molecule type" value="Genomic_DNA"/>
</dbReference>
<proteinExistence type="predicted"/>
<feature type="transmembrane region" description="Helical" evidence="1">
    <location>
        <begin position="75"/>
        <end position="96"/>
    </location>
</feature>
<protein>
    <recommendedName>
        <fullName evidence="2">VanZ-like domain-containing protein</fullName>
    </recommendedName>
</protein>
<organism evidence="3 4">
    <name type="scientific">Thermanaerosceptrum fracticalcis</name>
    <dbReference type="NCBI Taxonomy" id="1712410"/>
    <lineage>
        <taxon>Bacteria</taxon>
        <taxon>Bacillati</taxon>
        <taxon>Bacillota</taxon>
        <taxon>Clostridia</taxon>
        <taxon>Eubacteriales</taxon>
        <taxon>Peptococcaceae</taxon>
        <taxon>Thermanaerosceptrum</taxon>
    </lineage>
</organism>
<name>A0A7G6E4V3_THEFR</name>
<dbReference type="AlphaFoldDB" id="A0A7G6E4V3"/>
<feature type="domain" description="VanZ-like" evidence="2">
    <location>
        <begin position="30"/>
        <end position="160"/>
    </location>
</feature>
<dbReference type="Pfam" id="PF04892">
    <property type="entry name" value="VanZ"/>
    <property type="match status" value="1"/>
</dbReference>
<feature type="transmembrane region" description="Helical" evidence="1">
    <location>
        <begin position="145"/>
        <end position="164"/>
    </location>
</feature>
<keyword evidence="1" id="KW-0812">Transmembrane</keyword>
<evidence type="ECO:0000259" key="2">
    <source>
        <dbReference type="Pfam" id="PF04892"/>
    </source>
</evidence>
<dbReference type="Proteomes" id="UP000515847">
    <property type="component" value="Chromosome"/>
</dbReference>
<dbReference type="NCBIfam" id="NF037970">
    <property type="entry name" value="vanZ_1"/>
    <property type="match status" value="1"/>
</dbReference>
<dbReference type="InterPro" id="IPR006976">
    <property type="entry name" value="VanZ-like"/>
</dbReference>
<evidence type="ECO:0000313" key="4">
    <source>
        <dbReference type="Proteomes" id="UP000515847"/>
    </source>
</evidence>